<feature type="repeat" description="TPR" evidence="3">
    <location>
        <begin position="770"/>
        <end position="803"/>
    </location>
</feature>
<accession>A0A316TUD0</accession>
<evidence type="ECO:0008006" key="7">
    <source>
        <dbReference type="Google" id="ProtNLM"/>
    </source>
</evidence>
<comment type="caution">
    <text evidence="5">The sequence shown here is derived from an EMBL/GenBank/DDBJ whole genome shotgun (WGS) entry which is preliminary data.</text>
</comment>
<organism evidence="5 6">
    <name type="scientific">Rhodohalobacter mucosus</name>
    <dbReference type="NCBI Taxonomy" id="2079485"/>
    <lineage>
        <taxon>Bacteria</taxon>
        <taxon>Pseudomonadati</taxon>
        <taxon>Balneolota</taxon>
        <taxon>Balneolia</taxon>
        <taxon>Balneolales</taxon>
        <taxon>Balneolaceae</taxon>
        <taxon>Rhodohalobacter</taxon>
    </lineage>
</organism>
<feature type="repeat" description="TPR" evidence="3">
    <location>
        <begin position="622"/>
        <end position="655"/>
    </location>
</feature>
<evidence type="ECO:0000256" key="2">
    <source>
        <dbReference type="ARBA" id="ARBA00022803"/>
    </source>
</evidence>
<feature type="repeat" description="TPR" evidence="3">
    <location>
        <begin position="215"/>
        <end position="248"/>
    </location>
</feature>
<dbReference type="InterPro" id="IPR051685">
    <property type="entry name" value="Ycf3/AcsC/BcsC/TPR_MFPF"/>
</dbReference>
<feature type="repeat" description="TPR" evidence="3">
    <location>
        <begin position="551"/>
        <end position="584"/>
    </location>
</feature>
<dbReference type="Pfam" id="PF14559">
    <property type="entry name" value="TPR_19"/>
    <property type="match status" value="2"/>
</dbReference>
<sequence>MTRTVTFSILLFVSVISLPLNLTAQELQESYQKVFQQGLELFEKGLYAEALPYFEQAAGKNEMNATGESAQFYRARVLVKLDSSSADLYTDRFLQQYPRSNRAAELLKDISARHLEEGNLENAIQRMDQALNYPQTRNERSELYYKLGETAAEAGRYDLAREYFLTLSDYNRRSEWSPKALYRRGTLFLEEEKFTESARAFELLRERHPLDPMTRRIGTALGESYYQQGEYEQAVEAFQDALPNLDHENRQKAVYLMAESYNALQQFDNAVRYYRFFINGAEEGDDTRVAHYGLGWVYHKQDIYHWAARAFGEAATGNDELARKALYYKAANEKLASRYDQAIETFREFGTRFTDGTFTEQAYFEWGVTAFEAGFYGEAIEALRPLAQRADNLENPGQVLTFLGEVYFANGEYSRAIEAFELAEEIRDLDPQIKRQARFQRAWVRYRNQAYAQAQPEFEQVYRDAPDTPLGREALFWSADALYQIRNYGRAAGQYAEFVENYPGHELIGAAKYALGWAYFMMGDYENATGPLIDFLENYEPPEIALFPFDTDTQLRIGDALYAQGRYSDALEYYNRAIGAEPGGDYAMFQVANSYYRMNRNFEAVSQFRRLLRIYPFSSLREQSQYNIAYIYLNTGNYDQAVEEFRTVISRFPGTEWAARAQYNIGDSYYNAGDYEEAISSYRDVLQNYPRSSYIIEAINGIQFAQLSAGSDDTSTDILEDFLADNPTSTTADRLRFRQAENLLQAGDYDAAVREFRQYLRITNNQELVPDAYFNMADAFQRTDDIDGAISAYETLINEYPDSERAAPALAELGRLLLMEGAYEESIERYNQLAEKDARYRQEAFLGLGNAHLAMDRTNEARQNFEQVLSLNPGSDAARVGLGKVLLEDSRPDEARRFFSLVSDNNTTAIGAEAQYLLGESYLQQQEMETALEEFSKVSSLYQAYDVWVAEAQYKIAEIYIREGRRGDAINLLTNIVEQYPGTDGAEKAQRLLNRD</sequence>
<name>A0A316TUD0_9BACT</name>
<dbReference type="InterPro" id="IPR011990">
    <property type="entry name" value="TPR-like_helical_dom_sf"/>
</dbReference>
<keyword evidence="4" id="KW-0732">Signal</keyword>
<feature type="repeat" description="TPR" evidence="3">
    <location>
        <begin position="912"/>
        <end position="945"/>
    </location>
</feature>
<dbReference type="PANTHER" id="PTHR44943:SF11">
    <property type="entry name" value="CELLULOSE SYNTHASE OPERON PROTEIN C"/>
    <property type="match status" value="1"/>
</dbReference>
<dbReference type="Proteomes" id="UP000245533">
    <property type="component" value="Unassembled WGS sequence"/>
</dbReference>
<dbReference type="AlphaFoldDB" id="A0A316TUD0"/>
<dbReference type="Pfam" id="PF13424">
    <property type="entry name" value="TPR_12"/>
    <property type="match status" value="1"/>
</dbReference>
<evidence type="ECO:0000256" key="1">
    <source>
        <dbReference type="ARBA" id="ARBA00022737"/>
    </source>
</evidence>
<dbReference type="EMBL" id="QGGB01000001">
    <property type="protein sequence ID" value="PWN08147.1"/>
    <property type="molecule type" value="Genomic_DNA"/>
</dbReference>
<gene>
    <name evidence="5" type="ORF">DDZ15_00490</name>
</gene>
<feature type="signal peptide" evidence="4">
    <location>
        <begin position="1"/>
        <end position="24"/>
    </location>
</feature>
<dbReference type="InterPro" id="IPR019734">
    <property type="entry name" value="TPR_rpt"/>
</dbReference>
<dbReference type="Pfam" id="PF13432">
    <property type="entry name" value="TPR_16"/>
    <property type="match status" value="5"/>
</dbReference>
<evidence type="ECO:0000256" key="3">
    <source>
        <dbReference type="PROSITE-ProRule" id="PRU00339"/>
    </source>
</evidence>
<protein>
    <recommendedName>
        <fullName evidence="7">Tetratricopeptide repeat protein</fullName>
    </recommendedName>
</protein>
<dbReference type="RefSeq" id="WP_109643769.1">
    <property type="nucleotide sequence ID" value="NZ_QGGB01000001.1"/>
</dbReference>
<evidence type="ECO:0000313" key="6">
    <source>
        <dbReference type="Proteomes" id="UP000245533"/>
    </source>
</evidence>
<evidence type="ECO:0000313" key="5">
    <source>
        <dbReference type="EMBL" id="PWN08147.1"/>
    </source>
</evidence>
<keyword evidence="6" id="KW-1185">Reference proteome</keyword>
<dbReference type="OrthoDB" id="9814448at2"/>
<dbReference type="PROSITE" id="PS50005">
    <property type="entry name" value="TPR"/>
    <property type="match status" value="9"/>
</dbReference>
<keyword evidence="1" id="KW-0677">Repeat</keyword>
<dbReference type="SMART" id="SM00028">
    <property type="entry name" value="TPR"/>
    <property type="match status" value="16"/>
</dbReference>
<feature type="chain" id="PRO_5016295804" description="Tetratricopeptide repeat protein" evidence="4">
    <location>
        <begin position="25"/>
        <end position="996"/>
    </location>
</feature>
<proteinExistence type="predicted"/>
<dbReference type="Pfam" id="PF13174">
    <property type="entry name" value="TPR_6"/>
    <property type="match status" value="2"/>
</dbReference>
<feature type="repeat" description="TPR" evidence="3">
    <location>
        <begin position="397"/>
        <end position="430"/>
    </location>
</feature>
<reference evidence="5 6" key="1">
    <citation type="submission" date="2018-05" db="EMBL/GenBank/DDBJ databases">
        <title>Rhodohalobacter halophilus gen. nov., sp. nov., a moderately halophilic member of the family Balneolaceae.</title>
        <authorList>
            <person name="Liu Z.-W."/>
        </authorList>
    </citation>
    <scope>NUCLEOTIDE SEQUENCE [LARGE SCALE GENOMIC DNA]</scope>
    <source>
        <strain evidence="5 6">8A47</strain>
    </source>
</reference>
<keyword evidence="2 3" id="KW-0802">TPR repeat</keyword>
<feature type="repeat" description="TPR" evidence="3">
    <location>
        <begin position="585"/>
        <end position="618"/>
    </location>
</feature>
<dbReference type="SUPFAM" id="SSF48452">
    <property type="entry name" value="TPR-like"/>
    <property type="match status" value="6"/>
</dbReference>
<dbReference type="PROSITE" id="PS50293">
    <property type="entry name" value="TPR_REGION"/>
    <property type="match status" value="2"/>
</dbReference>
<feature type="repeat" description="TPR" evidence="3">
    <location>
        <begin position="659"/>
        <end position="692"/>
    </location>
</feature>
<dbReference type="Gene3D" id="1.25.40.10">
    <property type="entry name" value="Tetratricopeptide repeat domain"/>
    <property type="match status" value="10"/>
</dbReference>
<dbReference type="PANTHER" id="PTHR44943">
    <property type="entry name" value="CELLULOSE SYNTHASE OPERON PROTEIN C"/>
    <property type="match status" value="1"/>
</dbReference>
<evidence type="ECO:0000256" key="4">
    <source>
        <dbReference type="SAM" id="SignalP"/>
    </source>
</evidence>
<feature type="repeat" description="TPR" evidence="3">
    <location>
        <begin position="842"/>
        <end position="875"/>
    </location>
</feature>